<reference evidence="2" key="1">
    <citation type="submission" date="2019-10" db="EMBL/GenBank/DDBJ databases">
        <title>Lacipirellula parvula gen. nov., sp. nov., representing a lineage of planctomycetes widespread in freshwater anoxic habitats, and description of the family Lacipirellulaceae.</title>
        <authorList>
            <person name="Dedysh S.N."/>
            <person name="Kulichevskaya I.S."/>
            <person name="Beletsky A.V."/>
            <person name="Rakitin A.L."/>
            <person name="Mardanov A.V."/>
            <person name="Ivanova A.A."/>
            <person name="Saltykova V.X."/>
            <person name="Rijpstra W.I.C."/>
            <person name="Sinninghe Damste J.S."/>
            <person name="Ravin N.V."/>
        </authorList>
    </citation>
    <scope>NUCLEOTIDE SEQUENCE [LARGE SCALE GENOMIC DNA]</scope>
    <source>
        <strain evidence="2">PX69</strain>
    </source>
</reference>
<keyword evidence="2" id="KW-1185">Reference proteome</keyword>
<evidence type="ECO:0000313" key="1">
    <source>
        <dbReference type="EMBL" id="BBO35370.1"/>
    </source>
</evidence>
<organism evidence="1 2">
    <name type="scientific">Lacipirellula parvula</name>
    <dbReference type="NCBI Taxonomy" id="2650471"/>
    <lineage>
        <taxon>Bacteria</taxon>
        <taxon>Pseudomonadati</taxon>
        <taxon>Planctomycetota</taxon>
        <taxon>Planctomycetia</taxon>
        <taxon>Pirellulales</taxon>
        <taxon>Lacipirellulaceae</taxon>
        <taxon>Lacipirellula</taxon>
    </lineage>
</organism>
<name>A0A5K7XEZ3_9BACT</name>
<dbReference type="InterPro" id="IPR007416">
    <property type="entry name" value="YggL_50S_bp"/>
</dbReference>
<dbReference type="EMBL" id="AP021861">
    <property type="protein sequence ID" value="BBO35370.1"/>
    <property type="molecule type" value="Genomic_DNA"/>
</dbReference>
<accession>A0A5K7XEZ3</accession>
<dbReference type="AlphaFoldDB" id="A0A5K7XEZ3"/>
<protein>
    <submittedName>
        <fullName evidence="1">Uncharacterized protein</fullName>
    </submittedName>
</protein>
<dbReference type="Pfam" id="PF04320">
    <property type="entry name" value="YggL_50S_bp"/>
    <property type="match status" value="1"/>
</dbReference>
<sequence>MSEFQEWGVEFELTLKPGVEFDAFLDEFLEDCIESRGLAFSGGGGGTKLEGVVELGGSDAHLANLAHVAAWFANSASIDNFSIGEPVDEWE</sequence>
<dbReference type="KEGG" id="lpav:PLANPX_4982"/>
<dbReference type="Proteomes" id="UP000326837">
    <property type="component" value="Chromosome"/>
</dbReference>
<proteinExistence type="predicted"/>
<dbReference type="RefSeq" id="WP_152100764.1">
    <property type="nucleotide sequence ID" value="NZ_AP021861.1"/>
</dbReference>
<gene>
    <name evidence="1" type="ORF">PLANPX_4982</name>
</gene>
<evidence type="ECO:0000313" key="2">
    <source>
        <dbReference type="Proteomes" id="UP000326837"/>
    </source>
</evidence>